<proteinExistence type="inferred from homology"/>
<feature type="domain" description="ABC transporter" evidence="11">
    <location>
        <begin position="1415"/>
        <end position="1663"/>
    </location>
</feature>
<dbReference type="EC" id="3.6.3.44" evidence="13"/>
<gene>
    <name evidence="13" type="ORF">BEWA_049450</name>
</gene>
<dbReference type="SUPFAM" id="SSF90123">
    <property type="entry name" value="ABC transporter transmembrane region"/>
    <property type="match status" value="1"/>
</dbReference>
<feature type="transmembrane region" description="Helical" evidence="10">
    <location>
        <begin position="152"/>
        <end position="172"/>
    </location>
</feature>
<dbReference type="InterPro" id="IPR027417">
    <property type="entry name" value="P-loop_NTPase"/>
</dbReference>
<feature type="domain" description="ABC transporter" evidence="11">
    <location>
        <begin position="566"/>
        <end position="809"/>
    </location>
</feature>
<evidence type="ECO:0000256" key="10">
    <source>
        <dbReference type="SAM" id="Phobius"/>
    </source>
</evidence>
<dbReference type="VEuPathDB" id="PiroplasmaDB:BEWA_049450"/>
<evidence type="ECO:0000256" key="5">
    <source>
        <dbReference type="ARBA" id="ARBA00022741"/>
    </source>
</evidence>
<dbReference type="GeneID" id="15803975"/>
<dbReference type="Proteomes" id="UP000031512">
    <property type="component" value="Unassembled WGS sequence"/>
</dbReference>
<feature type="region of interest" description="Disordered" evidence="9">
    <location>
        <begin position="1"/>
        <end position="21"/>
    </location>
</feature>
<evidence type="ECO:0000256" key="7">
    <source>
        <dbReference type="ARBA" id="ARBA00022989"/>
    </source>
</evidence>
<accession>L1LBD5</accession>
<dbReference type="SUPFAM" id="SSF52540">
    <property type="entry name" value="P-loop containing nucleoside triphosphate hydrolases"/>
    <property type="match status" value="2"/>
</dbReference>
<keyword evidence="4 10" id="KW-0812">Transmembrane</keyword>
<evidence type="ECO:0000259" key="12">
    <source>
        <dbReference type="PROSITE" id="PS50929"/>
    </source>
</evidence>
<keyword evidence="3" id="KW-0813">Transport</keyword>
<evidence type="ECO:0000259" key="11">
    <source>
        <dbReference type="PROSITE" id="PS50893"/>
    </source>
</evidence>
<dbReference type="STRING" id="1537102.L1LBD5"/>
<comment type="caution">
    <text evidence="13">The sequence shown here is derived from an EMBL/GenBank/DDBJ whole genome shotgun (WGS) entry which is preliminary data.</text>
</comment>
<dbReference type="PANTHER" id="PTHR24223:SF456">
    <property type="entry name" value="MULTIDRUG RESISTANCE-ASSOCIATED PROTEIN LETHAL(2)03659"/>
    <property type="match status" value="1"/>
</dbReference>
<dbReference type="GO" id="GO:0005524">
    <property type="term" value="F:ATP binding"/>
    <property type="evidence" value="ECO:0007669"/>
    <property type="project" value="UniProtKB-KW"/>
</dbReference>
<dbReference type="Gene3D" id="1.20.1560.10">
    <property type="entry name" value="ABC transporter type 1, transmembrane domain"/>
    <property type="match status" value="2"/>
</dbReference>
<feature type="compositionally biased region" description="Basic and acidic residues" evidence="9">
    <location>
        <begin position="11"/>
        <end position="21"/>
    </location>
</feature>
<dbReference type="PANTHER" id="PTHR24223">
    <property type="entry name" value="ATP-BINDING CASSETTE SUB-FAMILY C"/>
    <property type="match status" value="1"/>
</dbReference>
<organism evidence="13 14">
    <name type="scientific">Theileria equi strain WA</name>
    <dbReference type="NCBI Taxonomy" id="1537102"/>
    <lineage>
        <taxon>Eukaryota</taxon>
        <taxon>Sar</taxon>
        <taxon>Alveolata</taxon>
        <taxon>Apicomplexa</taxon>
        <taxon>Aconoidasida</taxon>
        <taxon>Piroplasmida</taxon>
        <taxon>Theileriidae</taxon>
        <taxon>Theileria</taxon>
    </lineage>
</organism>
<feature type="domain" description="ABC transmembrane type-1" evidence="12">
    <location>
        <begin position="1113"/>
        <end position="1311"/>
    </location>
</feature>
<dbReference type="GO" id="GO:0016887">
    <property type="term" value="F:ATP hydrolysis activity"/>
    <property type="evidence" value="ECO:0007669"/>
    <property type="project" value="InterPro"/>
</dbReference>
<dbReference type="RefSeq" id="XP_004831930.1">
    <property type="nucleotide sequence ID" value="XM_004831873.1"/>
</dbReference>
<dbReference type="InterPro" id="IPR036640">
    <property type="entry name" value="ABC1_TM_sf"/>
</dbReference>
<dbReference type="InterPro" id="IPR011527">
    <property type="entry name" value="ABC1_TM_dom"/>
</dbReference>
<keyword evidence="6 13" id="KW-0067">ATP-binding</keyword>
<evidence type="ECO:0000256" key="2">
    <source>
        <dbReference type="ARBA" id="ARBA00009726"/>
    </source>
</evidence>
<evidence type="ECO:0000256" key="9">
    <source>
        <dbReference type="SAM" id="MobiDB-lite"/>
    </source>
</evidence>
<dbReference type="OrthoDB" id="4865934at2759"/>
<comment type="subcellular location">
    <subcellularLocation>
        <location evidence="1">Membrane</location>
        <topology evidence="1">Multi-pass membrane protein</topology>
    </subcellularLocation>
</comment>
<evidence type="ECO:0000256" key="4">
    <source>
        <dbReference type="ARBA" id="ARBA00022692"/>
    </source>
</evidence>
<dbReference type="KEGG" id="beq:BEWA_049450"/>
<evidence type="ECO:0000256" key="8">
    <source>
        <dbReference type="ARBA" id="ARBA00023136"/>
    </source>
</evidence>
<dbReference type="GO" id="GO:0140359">
    <property type="term" value="F:ABC-type transporter activity"/>
    <property type="evidence" value="ECO:0007669"/>
    <property type="project" value="InterPro"/>
</dbReference>
<feature type="transmembrane region" description="Helical" evidence="10">
    <location>
        <begin position="1194"/>
        <end position="1212"/>
    </location>
</feature>
<feature type="transmembrane region" description="Helical" evidence="10">
    <location>
        <begin position="1303"/>
        <end position="1330"/>
    </location>
</feature>
<dbReference type="PROSITE" id="PS50929">
    <property type="entry name" value="ABC_TM1F"/>
    <property type="match status" value="1"/>
</dbReference>
<feature type="transmembrane region" description="Helical" evidence="10">
    <location>
        <begin position="251"/>
        <end position="269"/>
    </location>
</feature>
<dbReference type="Gene3D" id="3.40.50.300">
    <property type="entry name" value="P-loop containing nucleotide triphosphate hydrolases"/>
    <property type="match status" value="2"/>
</dbReference>
<dbReference type="GO" id="GO:0016020">
    <property type="term" value="C:membrane"/>
    <property type="evidence" value="ECO:0007669"/>
    <property type="project" value="UniProtKB-SubCell"/>
</dbReference>
<evidence type="ECO:0000256" key="3">
    <source>
        <dbReference type="ARBA" id="ARBA00022448"/>
    </source>
</evidence>
<dbReference type="EMBL" id="ACOU01000007">
    <property type="protein sequence ID" value="EKX72478.1"/>
    <property type="molecule type" value="Genomic_DNA"/>
</dbReference>
<keyword evidence="13" id="KW-0378">Hydrolase</keyword>
<keyword evidence="7 10" id="KW-1133">Transmembrane helix</keyword>
<dbReference type="Pfam" id="PF00664">
    <property type="entry name" value="ABC_membrane"/>
    <property type="match status" value="1"/>
</dbReference>
<evidence type="ECO:0000256" key="6">
    <source>
        <dbReference type="ARBA" id="ARBA00022840"/>
    </source>
</evidence>
<dbReference type="InterPro" id="IPR003439">
    <property type="entry name" value="ABC_transporter-like_ATP-bd"/>
</dbReference>
<comment type="similarity">
    <text evidence="2">Belongs to the ABC transporter superfamily. ABCC family. Conjugate transporter (TC 3.A.1.208) subfamily.</text>
</comment>
<evidence type="ECO:0000313" key="13">
    <source>
        <dbReference type="EMBL" id="EKX72478.1"/>
    </source>
</evidence>
<reference evidence="13 14" key="1">
    <citation type="journal article" date="2012" name="BMC Genomics">
        <title>Comparative genomic analysis and phylogenetic position of Theileria equi.</title>
        <authorList>
            <person name="Kappmeyer L.S."/>
            <person name="Thiagarajan M."/>
            <person name="Herndon D.R."/>
            <person name="Ramsay J.D."/>
            <person name="Caler E."/>
            <person name="Djikeng A."/>
            <person name="Gillespie J.J."/>
            <person name="Lau A.O."/>
            <person name="Roalson E.H."/>
            <person name="Silva J.C."/>
            <person name="Silva M.G."/>
            <person name="Suarez C.E."/>
            <person name="Ueti M.W."/>
            <person name="Nene V.M."/>
            <person name="Mealey R.H."/>
            <person name="Knowles D.P."/>
            <person name="Brayton K.A."/>
        </authorList>
    </citation>
    <scope>NUCLEOTIDE SEQUENCE [LARGE SCALE GENOMIC DNA]</scope>
    <source>
        <strain evidence="13 14">WA</strain>
    </source>
</reference>
<dbReference type="PROSITE" id="PS50893">
    <property type="entry name" value="ABC_TRANSPORTER_2"/>
    <property type="match status" value="2"/>
</dbReference>
<feature type="transmembrane region" description="Helical" evidence="10">
    <location>
        <begin position="116"/>
        <end position="137"/>
    </location>
</feature>
<dbReference type="InterPro" id="IPR050173">
    <property type="entry name" value="ABC_transporter_C-like"/>
</dbReference>
<feature type="compositionally biased region" description="Basic residues" evidence="9">
    <location>
        <begin position="1"/>
        <end position="10"/>
    </location>
</feature>
<name>L1LBD5_THEEQ</name>
<dbReference type="InterPro" id="IPR003593">
    <property type="entry name" value="AAA+_ATPase"/>
</dbReference>
<dbReference type="eggNOG" id="KOG0054">
    <property type="taxonomic scope" value="Eukaryota"/>
</dbReference>
<keyword evidence="14" id="KW-1185">Reference proteome</keyword>
<feature type="transmembrane region" description="Helical" evidence="10">
    <location>
        <begin position="1112"/>
        <end position="1129"/>
    </location>
</feature>
<protein>
    <submittedName>
        <fullName evidence="13">ABC transporter, ATP-binding protein domain containing protein</fullName>
        <ecNumber evidence="13">3.6.3.27</ecNumber>
        <ecNumber evidence="13">3.6.3.44</ecNumber>
    </submittedName>
</protein>
<evidence type="ECO:0000256" key="1">
    <source>
        <dbReference type="ARBA" id="ARBA00004141"/>
    </source>
</evidence>
<feature type="transmembrane region" description="Helical" evidence="10">
    <location>
        <begin position="1051"/>
        <end position="1073"/>
    </location>
</feature>
<dbReference type="EC" id="3.6.3.27" evidence="13"/>
<feature type="transmembrane region" description="Helical" evidence="10">
    <location>
        <begin position="275"/>
        <end position="293"/>
    </location>
</feature>
<evidence type="ECO:0000313" key="14">
    <source>
        <dbReference type="Proteomes" id="UP000031512"/>
    </source>
</evidence>
<dbReference type="SMART" id="SM00382">
    <property type="entry name" value="AAA"/>
    <property type="match status" value="2"/>
</dbReference>
<sequence length="1663" mass="188746">MKCCKTRSKKKDPEGNYNRKDEEKYSRKNGYISYSQSTDFKFLSFSWMTKWISMGCKGKLKPEEYPSLPDSDFDQFTAMEFGSYMNQRRNSDGSGFLERVVGRTRLSIMKVFRHSLIWLIVFTALRDIFEVINVYLLQRIMKQDLPKDSGAILNYIVLAFIVCLVQLLDIFIDGHHHFIVIESRIITKDYVEEDTNDQVTRERMKRRGGIAKFFDNSDRNGSTLSNVEDDLSVMNLALFDITEVAWGILKLVHLMTVPLKIIIVGTWLYSQVATTAIKGICFILMVTVLMLLAECQSARMIKRYVHRMDLRIFKTQTILEDLRNLRLLRWIPLAIDSIINSRIHELQICLKRTYLTAIGSWLGSSLPKMLALAVFLISIAEYGVSLDPSFSIPLLHTLNYFIRPFKEIPSDISDHLETTVSCNRVESFIYRKELDCHIKTRYDELSKRKVVNGVRVQKKWYKQILKSLVSHSPKTRSRTRLLFGRFRKRKNILRINSTADVIENVGAKRQATYESTILLPIDYKIINKRMESVLDNEWKTGDIKKRLTIEKDWEDCHYCEDYPFVVKLDNATFCRSGKVNLKNISLTLEIGQIAMIIGPCGSGKSSLIQAIMGSCTLYSGRCIVPPLEFSLPIGYVGQNPWISAGSVREIILFGHEYNECLYSHVVKTVELDIDFKSWDKGDFRRVDEGGQNLSTGQRVRISLARTIYNMKITAYENVVKNADETREFYSFHEKYTLYCLDDVFSVLDPSLCTRVFNRLFGPFGMLKDASTILVVQPNFFALVNGSFAQEGQFFIYSMNDGSMELTSKSISEYLETHGNVSSRMSASGVSSCDYMYGITIDGVCNSYGASSNDELSEVESIVSLETPLGKNDNVPEIVQYFSIEDDKCLTQSDDQSIDAQRIDSDASFLLSCISSNISIDDSITFPEDSDAFTKTIEAGKKSVVYREDSPRISQVSTASALLSARIGTDVIRETSVKCKEFCHKSHEDELIKVTSSDFKVLSFGSGSVKQESFIYKDESCVNDDECIEKCARGAIKVENFAWYLKKVDLKLVVLLLMISTIAMTLDVGGEMVITQWTALGKKKVCTEPIIQPNHPDGIETVQDENTEKKLNHLYTFTFLTSATIVLFLWRSLIEAQGTLNAAHKVYESALKGILNCSVSQLNKTPIGSINNKLSTDQSYVDYSIFRRFSQTSSTIIFVILTAISLCYLSMWVIPIMPILILLSYTLVFRNYIPMCMENMRATLQSRSSLVSVLSQTINGANVVRTSKREEYTMELFLSKLYTHQKTKLFSYASGSWTIIRLRFIAYPLILINILMPIVPLIYRIIVYGVIDDVREKIVSPDVGLALTYSMKFAKLLKTTLSRMVELESEMCASQRLQELARMSPEYRIEDERIFSLKRTSPKVSSLKQLGERKGVTVIDLSVDYDADLETEKKSRHKTSLEKINFVAEACQMIGIVGRTGAGKSTLLLALSGSLPFSGRILLDDVDIQQVEDVDDYVGNIPHTPPLLAGWTVRDCVDPYGKYSDEAIWNALEACSVDGFVKGIAAKFNGGQQQRDLQVGIKKSWESMCTDDSSIVVSDSYLQYLNLARLYLKREKLRLVLIDEAAYVENEMVPMHVLLKEHFSHCTIFIVAHHTESLTLCDRVLILDQGRLVGESKAPETLNV</sequence>
<keyword evidence="5" id="KW-0547">Nucleotide-binding</keyword>
<keyword evidence="8 10" id="KW-0472">Membrane</keyword>
<dbReference type="Pfam" id="PF00005">
    <property type="entry name" value="ABC_tran"/>
    <property type="match status" value="2"/>
</dbReference>